<dbReference type="AlphaFoldDB" id="A0A327YUV5"/>
<name>A0A327YUV5_9BACL</name>
<evidence type="ECO:0000313" key="3">
    <source>
        <dbReference type="Proteomes" id="UP000248555"/>
    </source>
</evidence>
<evidence type="ECO:0000259" key="1">
    <source>
        <dbReference type="PROSITE" id="PS50075"/>
    </source>
</evidence>
<gene>
    <name evidence="2" type="ORF">B0I26_101488</name>
</gene>
<organism evidence="2 3">
    <name type="scientific">Paranoxybacillus vitaminiphilus</name>
    <dbReference type="NCBI Taxonomy" id="581036"/>
    <lineage>
        <taxon>Bacteria</taxon>
        <taxon>Bacillati</taxon>
        <taxon>Bacillota</taxon>
        <taxon>Bacilli</taxon>
        <taxon>Bacillales</taxon>
        <taxon>Anoxybacillaceae</taxon>
        <taxon>Paranoxybacillus</taxon>
    </lineage>
</organism>
<protein>
    <submittedName>
        <fullName evidence="2">Acyl carrier protein</fullName>
    </submittedName>
</protein>
<dbReference type="InterPro" id="IPR036736">
    <property type="entry name" value="ACP-like_sf"/>
</dbReference>
<dbReference type="RefSeq" id="WP_111643868.1">
    <property type="nucleotide sequence ID" value="NZ_QLMH01000001.1"/>
</dbReference>
<feature type="domain" description="Carrier" evidence="1">
    <location>
        <begin position="1"/>
        <end position="76"/>
    </location>
</feature>
<keyword evidence="3" id="KW-1185">Reference proteome</keyword>
<sequence length="79" mass="8960">MTLEEFKEFIAKVGKVPLEMIHEDASFRDDLNIDSLHMVNLLIELNNRIPFDFAVVQDAEVLQTVGSLYRALKGVKANV</sequence>
<dbReference type="PROSITE" id="PS50075">
    <property type="entry name" value="CARRIER"/>
    <property type="match status" value="1"/>
</dbReference>
<comment type="caution">
    <text evidence="2">The sequence shown here is derived from an EMBL/GenBank/DDBJ whole genome shotgun (WGS) entry which is preliminary data.</text>
</comment>
<dbReference type="SUPFAM" id="SSF47336">
    <property type="entry name" value="ACP-like"/>
    <property type="match status" value="1"/>
</dbReference>
<evidence type="ECO:0000313" key="2">
    <source>
        <dbReference type="EMBL" id="RAK23525.1"/>
    </source>
</evidence>
<dbReference type="Gene3D" id="1.10.1200.10">
    <property type="entry name" value="ACP-like"/>
    <property type="match status" value="1"/>
</dbReference>
<dbReference type="EMBL" id="QLMH01000001">
    <property type="protein sequence ID" value="RAK23525.1"/>
    <property type="molecule type" value="Genomic_DNA"/>
</dbReference>
<dbReference type="Proteomes" id="UP000248555">
    <property type="component" value="Unassembled WGS sequence"/>
</dbReference>
<reference evidence="2 3" key="1">
    <citation type="submission" date="2018-06" db="EMBL/GenBank/DDBJ databases">
        <title>Genomic Encyclopedia of Type Strains, Phase III (KMG-III): the genomes of soil and plant-associated and newly described type strains.</title>
        <authorList>
            <person name="Whitman W."/>
        </authorList>
    </citation>
    <scope>NUCLEOTIDE SEQUENCE [LARGE SCALE GENOMIC DNA]</scope>
    <source>
        <strain evidence="2 3">CGMCC 1.8979</strain>
    </source>
</reference>
<dbReference type="OrthoDB" id="9804551at2"/>
<dbReference type="Pfam" id="PF00550">
    <property type="entry name" value="PP-binding"/>
    <property type="match status" value="1"/>
</dbReference>
<proteinExistence type="predicted"/>
<dbReference type="InterPro" id="IPR009081">
    <property type="entry name" value="PP-bd_ACP"/>
</dbReference>
<accession>A0A327YUV5</accession>